<evidence type="ECO:0000313" key="2">
    <source>
        <dbReference type="Proteomes" id="UP001189624"/>
    </source>
</evidence>
<accession>A0AA86SX79</accession>
<dbReference type="Proteomes" id="UP001189624">
    <property type="component" value="Chromosome 5"/>
</dbReference>
<organism evidence="1 2">
    <name type="scientific">Sphenostylis stenocarpa</name>
    <dbReference type="NCBI Taxonomy" id="92480"/>
    <lineage>
        <taxon>Eukaryota</taxon>
        <taxon>Viridiplantae</taxon>
        <taxon>Streptophyta</taxon>
        <taxon>Embryophyta</taxon>
        <taxon>Tracheophyta</taxon>
        <taxon>Spermatophyta</taxon>
        <taxon>Magnoliopsida</taxon>
        <taxon>eudicotyledons</taxon>
        <taxon>Gunneridae</taxon>
        <taxon>Pentapetalae</taxon>
        <taxon>rosids</taxon>
        <taxon>fabids</taxon>
        <taxon>Fabales</taxon>
        <taxon>Fabaceae</taxon>
        <taxon>Papilionoideae</taxon>
        <taxon>50 kb inversion clade</taxon>
        <taxon>NPAAA clade</taxon>
        <taxon>indigoferoid/millettioid clade</taxon>
        <taxon>Phaseoleae</taxon>
        <taxon>Sphenostylis</taxon>
    </lineage>
</organism>
<protein>
    <submittedName>
        <fullName evidence="1">Uncharacterized protein</fullName>
    </submittedName>
</protein>
<gene>
    <name evidence="1" type="ORF">AYBTSS11_LOCUS17344</name>
</gene>
<name>A0AA86SX79_9FABA</name>
<sequence>MQWLQYTWEKSLMRTSGFFGGFGFGVDYLAEEGGGVGGLSLGIFVFALSDVEDANFVVTISVEEVDDENQLRDVADGVITAGRAEILDSIFGIRVGA</sequence>
<dbReference type="EMBL" id="OY731402">
    <property type="protein sequence ID" value="CAJ1957706.1"/>
    <property type="molecule type" value="Genomic_DNA"/>
</dbReference>
<evidence type="ECO:0000313" key="1">
    <source>
        <dbReference type="EMBL" id="CAJ1957706.1"/>
    </source>
</evidence>
<dbReference type="Gramene" id="rna-AYBTSS11_LOCUS17344">
    <property type="protein sequence ID" value="CAJ1957706.1"/>
    <property type="gene ID" value="gene-AYBTSS11_LOCUS17344"/>
</dbReference>
<keyword evidence="2" id="KW-1185">Reference proteome</keyword>
<reference evidence="1" key="1">
    <citation type="submission" date="2023-10" db="EMBL/GenBank/DDBJ databases">
        <authorList>
            <person name="Domelevo Entfellner J.-B."/>
        </authorList>
    </citation>
    <scope>NUCLEOTIDE SEQUENCE</scope>
</reference>
<dbReference type="AlphaFoldDB" id="A0AA86SX79"/>
<proteinExistence type="predicted"/>